<accession>X0YGH0</accession>
<reference evidence="1" key="1">
    <citation type="journal article" date="2014" name="Front. Microbiol.">
        <title>High frequency of phylogenetically diverse reductive dehalogenase-homologous genes in deep subseafloor sedimentary metagenomes.</title>
        <authorList>
            <person name="Kawai M."/>
            <person name="Futagami T."/>
            <person name="Toyoda A."/>
            <person name="Takaki Y."/>
            <person name="Nishi S."/>
            <person name="Hori S."/>
            <person name="Arai W."/>
            <person name="Tsubouchi T."/>
            <person name="Morono Y."/>
            <person name="Uchiyama I."/>
            <person name="Ito T."/>
            <person name="Fujiyama A."/>
            <person name="Inagaki F."/>
            <person name="Takami H."/>
        </authorList>
    </citation>
    <scope>NUCLEOTIDE SEQUENCE</scope>
    <source>
        <strain evidence="1">Expedition CK06-06</strain>
    </source>
</reference>
<gene>
    <name evidence="1" type="ORF">S01H4_09244</name>
</gene>
<comment type="caution">
    <text evidence="1">The sequence shown here is derived from an EMBL/GenBank/DDBJ whole genome shotgun (WGS) entry which is preliminary data.</text>
</comment>
<evidence type="ECO:0000313" key="1">
    <source>
        <dbReference type="EMBL" id="GAG55094.1"/>
    </source>
</evidence>
<dbReference type="AlphaFoldDB" id="X0YGH0"/>
<name>X0YGH0_9ZZZZ</name>
<dbReference type="SUPFAM" id="SSF53335">
    <property type="entry name" value="S-adenosyl-L-methionine-dependent methyltransferases"/>
    <property type="match status" value="1"/>
</dbReference>
<dbReference type="EMBL" id="BART01003299">
    <property type="protein sequence ID" value="GAG55094.1"/>
    <property type="molecule type" value="Genomic_DNA"/>
</dbReference>
<protein>
    <submittedName>
        <fullName evidence="1">Uncharacterized protein</fullName>
    </submittedName>
</protein>
<dbReference type="InterPro" id="IPR029063">
    <property type="entry name" value="SAM-dependent_MTases_sf"/>
</dbReference>
<proteinExistence type="predicted"/>
<organism evidence="1">
    <name type="scientific">marine sediment metagenome</name>
    <dbReference type="NCBI Taxonomy" id="412755"/>
    <lineage>
        <taxon>unclassified sequences</taxon>
        <taxon>metagenomes</taxon>
        <taxon>ecological metagenomes</taxon>
    </lineage>
</organism>
<sequence length="61" mass="7190">MVQYISYSAVRQRTYSDEANFYIYKLVKVQYEKLLKKINLPERSKILDAGSGIGVFTRFFC</sequence>
<dbReference type="Gene3D" id="3.40.50.150">
    <property type="entry name" value="Vaccinia Virus protein VP39"/>
    <property type="match status" value="1"/>
</dbReference>
<feature type="non-terminal residue" evidence="1">
    <location>
        <position position="61"/>
    </location>
</feature>